<accession>A0AB37APN9</accession>
<gene>
    <name evidence="4" type="ORF">C6P99_24770</name>
</gene>
<proteinExistence type="predicted"/>
<dbReference type="Pfam" id="PF00975">
    <property type="entry name" value="Thioesterase"/>
    <property type="match status" value="1"/>
</dbReference>
<keyword evidence="1" id="KW-0596">Phosphopantetheine</keyword>
<dbReference type="PROSITE" id="PS50075">
    <property type="entry name" value="CARRIER"/>
    <property type="match status" value="1"/>
</dbReference>
<name>A0AB37APN9_9BURK</name>
<dbReference type="SUPFAM" id="SSF47336">
    <property type="entry name" value="ACP-like"/>
    <property type="match status" value="1"/>
</dbReference>
<reference evidence="4 5" key="1">
    <citation type="submission" date="2018-03" db="EMBL/GenBank/DDBJ databases">
        <authorList>
            <person name="Nguyen K."/>
            <person name="Fouts D."/>
            <person name="Sutton G."/>
        </authorList>
    </citation>
    <scope>NUCLEOTIDE SEQUENCE [LARGE SCALE GENOMIC DNA]</scope>
    <source>
        <strain evidence="4 5">AU14328</strain>
    </source>
</reference>
<evidence type="ECO:0000313" key="4">
    <source>
        <dbReference type="EMBL" id="PRE42290.1"/>
    </source>
</evidence>
<dbReference type="InterPro" id="IPR001031">
    <property type="entry name" value="Thioesterase"/>
</dbReference>
<feature type="domain" description="Carrier" evidence="3">
    <location>
        <begin position="26"/>
        <end position="101"/>
    </location>
</feature>
<dbReference type="SUPFAM" id="SSF53474">
    <property type="entry name" value="alpha/beta-Hydrolases"/>
    <property type="match status" value="1"/>
</dbReference>
<dbReference type="EMBL" id="PVFR01000076">
    <property type="protein sequence ID" value="PRE42290.1"/>
    <property type="molecule type" value="Genomic_DNA"/>
</dbReference>
<dbReference type="GO" id="GO:0031177">
    <property type="term" value="F:phosphopantetheine binding"/>
    <property type="evidence" value="ECO:0007669"/>
    <property type="project" value="TreeGrafter"/>
</dbReference>
<dbReference type="SMART" id="SM00824">
    <property type="entry name" value="PKS_TE"/>
    <property type="match status" value="1"/>
</dbReference>
<dbReference type="InterPro" id="IPR006162">
    <property type="entry name" value="Ppantetheine_attach_site"/>
</dbReference>
<dbReference type="GO" id="GO:0044550">
    <property type="term" value="P:secondary metabolite biosynthetic process"/>
    <property type="evidence" value="ECO:0007669"/>
    <property type="project" value="TreeGrafter"/>
</dbReference>
<dbReference type="AlphaFoldDB" id="A0AB37APN9"/>
<dbReference type="PANTHER" id="PTHR45527">
    <property type="entry name" value="NONRIBOSOMAL PEPTIDE SYNTHETASE"/>
    <property type="match status" value="1"/>
</dbReference>
<dbReference type="Gene3D" id="3.40.50.1820">
    <property type="entry name" value="alpha/beta hydrolase"/>
    <property type="match status" value="1"/>
</dbReference>
<dbReference type="Proteomes" id="UP000237811">
    <property type="component" value="Unassembled WGS sequence"/>
</dbReference>
<sequence>MITEQHVEDSLPESRPVADATAPFIEPVTDTQKLVAGIWCELFKKERISLEDNFFTLGGHSLMAVQTLWLVQQRAGVQVPIRDLFEAHTVIGLAARIDKLRHAAETQTVAGLPNVLRLRQGTSPIRLVVVHPGGGGGTVAAYRALLDLLEGDPTIYGLSATDFDGRSIPASSVPEVAARYLAQLKVEAQDGPYCLIGWSAGGLIAYEMAQQLAEADQPPALLTLIDSKPLRRDIIREEEERFEFDQFLRFVGWVDAASPAAPAVQANETLAPGTHWLARVHESLKPSASAILSRENLSYVHDVFRSLRLGYTTYEPRPYPGEVELFVPTPHESASVEYWRSRIGSVTVTVTAGDHYSMMSLPHVQTIASVINDRLRHIIAARQDRP</sequence>
<dbReference type="InterPro" id="IPR020802">
    <property type="entry name" value="TesA-like"/>
</dbReference>
<evidence type="ECO:0000259" key="3">
    <source>
        <dbReference type="PROSITE" id="PS50075"/>
    </source>
</evidence>
<dbReference type="PROSITE" id="PS00012">
    <property type="entry name" value="PHOSPHOPANTETHEINE"/>
    <property type="match status" value="1"/>
</dbReference>
<dbReference type="InterPro" id="IPR009081">
    <property type="entry name" value="PP-bd_ACP"/>
</dbReference>
<dbReference type="GO" id="GO:0005737">
    <property type="term" value="C:cytoplasm"/>
    <property type="evidence" value="ECO:0007669"/>
    <property type="project" value="TreeGrafter"/>
</dbReference>
<comment type="caution">
    <text evidence="4">The sequence shown here is derived from an EMBL/GenBank/DDBJ whole genome shotgun (WGS) entry which is preliminary data.</text>
</comment>
<dbReference type="Gene3D" id="1.10.1200.10">
    <property type="entry name" value="ACP-like"/>
    <property type="match status" value="1"/>
</dbReference>
<dbReference type="GO" id="GO:0043041">
    <property type="term" value="P:amino acid activation for nonribosomal peptide biosynthetic process"/>
    <property type="evidence" value="ECO:0007669"/>
    <property type="project" value="TreeGrafter"/>
</dbReference>
<dbReference type="InterPro" id="IPR029058">
    <property type="entry name" value="AB_hydrolase_fold"/>
</dbReference>
<dbReference type="PANTHER" id="PTHR45527:SF1">
    <property type="entry name" value="FATTY ACID SYNTHASE"/>
    <property type="match status" value="1"/>
</dbReference>
<keyword evidence="2" id="KW-0597">Phosphoprotein</keyword>
<evidence type="ECO:0000313" key="5">
    <source>
        <dbReference type="Proteomes" id="UP000237811"/>
    </source>
</evidence>
<protein>
    <recommendedName>
        <fullName evidence="3">Carrier domain-containing protein</fullName>
    </recommendedName>
</protein>
<dbReference type="Pfam" id="PF00550">
    <property type="entry name" value="PP-binding"/>
    <property type="match status" value="1"/>
</dbReference>
<evidence type="ECO:0000256" key="2">
    <source>
        <dbReference type="ARBA" id="ARBA00022553"/>
    </source>
</evidence>
<organism evidence="4 5">
    <name type="scientific">Burkholderia multivorans</name>
    <dbReference type="NCBI Taxonomy" id="87883"/>
    <lineage>
        <taxon>Bacteria</taxon>
        <taxon>Pseudomonadati</taxon>
        <taxon>Pseudomonadota</taxon>
        <taxon>Betaproteobacteria</taxon>
        <taxon>Burkholderiales</taxon>
        <taxon>Burkholderiaceae</taxon>
        <taxon>Burkholderia</taxon>
        <taxon>Burkholderia cepacia complex</taxon>
    </lineage>
</organism>
<dbReference type="RefSeq" id="WP_105778077.1">
    <property type="nucleotide sequence ID" value="NZ_JAHPOL010000008.1"/>
</dbReference>
<dbReference type="InterPro" id="IPR036736">
    <property type="entry name" value="ACP-like_sf"/>
</dbReference>
<evidence type="ECO:0000256" key="1">
    <source>
        <dbReference type="ARBA" id="ARBA00022450"/>
    </source>
</evidence>